<evidence type="ECO:0000256" key="2">
    <source>
        <dbReference type="ARBA" id="ARBA00022598"/>
    </source>
</evidence>
<dbReference type="SUPFAM" id="SSF56801">
    <property type="entry name" value="Acetyl-CoA synthetase-like"/>
    <property type="match status" value="1"/>
</dbReference>
<reference evidence="5" key="1">
    <citation type="submission" date="2021-01" db="EMBL/GenBank/DDBJ databases">
        <authorList>
            <consortium name="Aspergillus chevalieri M1 genome sequencing consortium"/>
            <person name="Kazuki M."/>
            <person name="Futagami T."/>
        </authorList>
    </citation>
    <scope>NUCLEOTIDE SEQUENCE</scope>
    <source>
        <strain evidence="5">M1</strain>
    </source>
</reference>
<dbReference type="GO" id="GO:0016874">
    <property type="term" value="F:ligase activity"/>
    <property type="evidence" value="ECO:0007669"/>
    <property type="project" value="UniProtKB-KW"/>
</dbReference>
<evidence type="ECO:0008006" key="7">
    <source>
        <dbReference type="Google" id="ProtNLM"/>
    </source>
</evidence>
<evidence type="ECO:0000256" key="4">
    <source>
        <dbReference type="ARBA" id="ARBA00023098"/>
    </source>
</evidence>
<keyword evidence="3" id="KW-0276">Fatty acid metabolism</keyword>
<dbReference type="GO" id="GO:0006631">
    <property type="term" value="P:fatty acid metabolic process"/>
    <property type="evidence" value="ECO:0007669"/>
    <property type="project" value="UniProtKB-KW"/>
</dbReference>
<comment type="similarity">
    <text evidence="1">Belongs to the ATP-dependent AMP-binding enzyme family.</text>
</comment>
<dbReference type="RefSeq" id="XP_043135576.1">
    <property type="nucleotide sequence ID" value="XM_043277725.1"/>
</dbReference>
<dbReference type="EMBL" id="AP024418">
    <property type="protein sequence ID" value="BCR87054.1"/>
    <property type="molecule type" value="Genomic_DNA"/>
</dbReference>
<evidence type="ECO:0000313" key="5">
    <source>
        <dbReference type="EMBL" id="BCR87054.1"/>
    </source>
</evidence>
<proteinExistence type="inferred from homology"/>
<keyword evidence="6" id="KW-1185">Reference proteome</keyword>
<reference evidence="5" key="2">
    <citation type="submission" date="2021-02" db="EMBL/GenBank/DDBJ databases">
        <title>Aspergillus chevalieri M1 genome sequence.</title>
        <authorList>
            <person name="Kadooka C."/>
            <person name="Mori K."/>
            <person name="Futagami T."/>
        </authorList>
    </citation>
    <scope>NUCLEOTIDE SEQUENCE</scope>
    <source>
        <strain evidence="5">M1</strain>
    </source>
</reference>
<sequence length="120" mass="13195">MVSGDGTGSDPNTTHLQCIPAQANQLTGTSSSKNANMLIRFTADALEVGEIILQENLCAKKYFKYPELTEKLFAGGWMRTEDLAVWHPNGAIQILDRAKDTIISGKLNPVGYKLNITHLY</sequence>
<keyword evidence="4" id="KW-0443">Lipid metabolism</keyword>
<organism evidence="5 6">
    <name type="scientific">Aspergillus chevalieri</name>
    <name type="common">Eurotium chevalieri</name>
    <dbReference type="NCBI Taxonomy" id="182096"/>
    <lineage>
        <taxon>Eukaryota</taxon>
        <taxon>Fungi</taxon>
        <taxon>Dikarya</taxon>
        <taxon>Ascomycota</taxon>
        <taxon>Pezizomycotina</taxon>
        <taxon>Eurotiomycetes</taxon>
        <taxon>Eurotiomycetidae</taxon>
        <taxon>Eurotiales</taxon>
        <taxon>Aspergillaceae</taxon>
        <taxon>Aspergillus</taxon>
        <taxon>Aspergillus subgen. Aspergillus</taxon>
    </lineage>
</organism>
<protein>
    <recommendedName>
        <fullName evidence="7">AMP-dependent synthetase/ligase domain-containing protein</fullName>
    </recommendedName>
</protein>
<dbReference type="GeneID" id="66981413"/>
<dbReference type="KEGG" id="ache:ACHE_31041S"/>
<keyword evidence="2" id="KW-0436">Ligase</keyword>
<evidence type="ECO:0000256" key="3">
    <source>
        <dbReference type="ARBA" id="ARBA00022832"/>
    </source>
</evidence>
<gene>
    <name evidence="5" type="ORF">ACHE_31041S</name>
</gene>
<dbReference type="Proteomes" id="UP000637239">
    <property type="component" value="Chromosome 3"/>
</dbReference>
<name>A0A7R7VNA1_ASPCH</name>
<dbReference type="PANTHER" id="PTHR43859">
    <property type="entry name" value="ACYL-ACTIVATING ENZYME"/>
    <property type="match status" value="1"/>
</dbReference>
<dbReference type="PANTHER" id="PTHR43859:SF4">
    <property type="entry name" value="BUTANOATE--COA LIGASE AAE1-RELATED"/>
    <property type="match status" value="1"/>
</dbReference>
<dbReference type="AlphaFoldDB" id="A0A7R7VNA1"/>
<evidence type="ECO:0000256" key="1">
    <source>
        <dbReference type="ARBA" id="ARBA00006432"/>
    </source>
</evidence>
<evidence type="ECO:0000313" key="6">
    <source>
        <dbReference type="Proteomes" id="UP000637239"/>
    </source>
</evidence>
<accession>A0A7R7VNA1</accession>
<dbReference type="Gene3D" id="2.30.38.10">
    <property type="entry name" value="Luciferase, Domain 3"/>
    <property type="match status" value="1"/>
</dbReference>